<dbReference type="FunFam" id="3.10.20.80:FF:000001">
    <property type="entry name" value="Translation initiation factor IF-3"/>
    <property type="match status" value="1"/>
</dbReference>
<dbReference type="InterPro" id="IPR019815">
    <property type="entry name" value="Translation_initiation_fac_3_C"/>
</dbReference>
<reference evidence="9 10" key="1">
    <citation type="submission" date="2020-05" db="EMBL/GenBank/DDBJ databases">
        <title>Complete genome sequence of Deefgea sp. D17.</title>
        <authorList>
            <person name="Bae J.-W."/>
            <person name="Han J.E."/>
        </authorList>
    </citation>
    <scope>NUCLEOTIDE SEQUENCE [LARGE SCALE GENOMIC DNA]</scope>
    <source>
        <strain evidence="9 10">D17</strain>
    </source>
</reference>
<dbReference type="NCBIfam" id="TIGR00168">
    <property type="entry name" value="infC"/>
    <property type="match status" value="1"/>
</dbReference>
<evidence type="ECO:0000256" key="5">
    <source>
        <dbReference type="NCBIfam" id="TIGR00168"/>
    </source>
</evidence>
<dbReference type="GO" id="GO:0003743">
    <property type="term" value="F:translation initiation factor activity"/>
    <property type="evidence" value="ECO:0007669"/>
    <property type="project" value="UniProtKB-UniRule"/>
</dbReference>
<accession>A0A6M8SX57</accession>
<feature type="domain" description="Translation initiation factor 3 N-terminal" evidence="8">
    <location>
        <begin position="12"/>
        <end position="80"/>
    </location>
</feature>
<comment type="subunit">
    <text evidence="4 6">Monomer.</text>
</comment>
<organism evidence="9 10">
    <name type="scientific">Deefgea piscis</name>
    <dbReference type="NCBI Taxonomy" id="2739061"/>
    <lineage>
        <taxon>Bacteria</taxon>
        <taxon>Pseudomonadati</taxon>
        <taxon>Pseudomonadota</taxon>
        <taxon>Betaproteobacteria</taxon>
        <taxon>Neisseriales</taxon>
        <taxon>Chitinibacteraceae</taxon>
        <taxon>Deefgea</taxon>
    </lineage>
</organism>
<sequence length="176" mass="20001">MTIAAQDKGPRINGEITAREIRLQGVEGEQLGIVSLNQALQLAEEAEVDLVEIAPNAQPPVCRLMDYGKFRYEEAKKKHAAKLKQKQVQVKEIKLRPSTDENDYQVKLRGAIRFLNEGDKCKFTLRFRGREMAHQEIGMAQLKRVEADLAELAVVEQYPKLEGRQMVMMLGPKKKV</sequence>
<dbReference type="GO" id="GO:0005829">
    <property type="term" value="C:cytosol"/>
    <property type="evidence" value="ECO:0007669"/>
    <property type="project" value="TreeGrafter"/>
</dbReference>
<name>A0A6M8SX57_9NEIS</name>
<dbReference type="PROSITE" id="PS00938">
    <property type="entry name" value="IF3"/>
    <property type="match status" value="1"/>
</dbReference>
<evidence type="ECO:0000256" key="3">
    <source>
        <dbReference type="ARBA" id="ARBA00022917"/>
    </source>
</evidence>
<dbReference type="GO" id="GO:0032790">
    <property type="term" value="P:ribosome disassembly"/>
    <property type="evidence" value="ECO:0007669"/>
    <property type="project" value="TreeGrafter"/>
</dbReference>
<dbReference type="FunFam" id="3.30.110.10:FF:000001">
    <property type="entry name" value="Translation initiation factor IF-3"/>
    <property type="match status" value="1"/>
</dbReference>
<dbReference type="Proteomes" id="UP000504844">
    <property type="component" value="Chromosome"/>
</dbReference>
<dbReference type="Gene3D" id="3.30.110.10">
    <property type="entry name" value="Translation initiation factor 3 (IF-3), C-terminal domain"/>
    <property type="match status" value="1"/>
</dbReference>
<comment type="function">
    <text evidence="4 6">IF-3 binds to the 30S ribosomal subunit and shifts the equilibrium between 70S ribosomes and their 50S and 30S subunits in favor of the free subunits, thus enhancing the availability of 30S subunits on which protein synthesis initiation begins.</text>
</comment>
<evidence type="ECO:0000256" key="1">
    <source>
        <dbReference type="ARBA" id="ARBA00005439"/>
    </source>
</evidence>
<keyword evidence="2 4" id="KW-0396">Initiation factor</keyword>
<dbReference type="KEGG" id="dee:HQN60_11495"/>
<comment type="subcellular location">
    <subcellularLocation>
        <location evidence="4 6">Cytoplasm</location>
    </subcellularLocation>
</comment>
<dbReference type="InterPro" id="IPR019813">
    <property type="entry name" value="Translation_initiation_fac3_CS"/>
</dbReference>
<evidence type="ECO:0000259" key="7">
    <source>
        <dbReference type="Pfam" id="PF00707"/>
    </source>
</evidence>
<dbReference type="InterPro" id="IPR019814">
    <property type="entry name" value="Translation_initiation_fac_3_N"/>
</dbReference>
<dbReference type="PANTHER" id="PTHR10938">
    <property type="entry name" value="TRANSLATION INITIATION FACTOR IF-3"/>
    <property type="match status" value="1"/>
</dbReference>
<dbReference type="EMBL" id="CP054143">
    <property type="protein sequence ID" value="QKJ68196.1"/>
    <property type="molecule type" value="Genomic_DNA"/>
</dbReference>
<evidence type="ECO:0000256" key="4">
    <source>
        <dbReference type="HAMAP-Rule" id="MF_00080"/>
    </source>
</evidence>
<dbReference type="Pfam" id="PF05198">
    <property type="entry name" value="IF3_N"/>
    <property type="match status" value="1"/>
</dbReference>
<keyword evidence="4" id="KW-0963">Cytoplasm</keyword>
<evidence type="ECO:0000256" key="2">
    <source>
        <dbReference type="ARBA" id="ARBA00022540"/>
    </source>
</evidence>
<keyword evidence="3 4" id="KW-0648">Protein biosynthesis</keyword>
<gene>
    <name evidence="4 9" type="primary">infC</name>
    <name evidence="9" type="ORF">HQN60_11495</name>
</gene>
<proteinExistence type="inferred from homology"/>
<dbReference type="InterPro" id="IPR001288">
    <property type="entry name" value="Translation_initiation_fac_3"/>
</dbReference>
<evidence type="ECO:0000256" key="6">
    <source>
        <dbReference type="RuleBase" id="RU000646"/>
    </source>
</evidence>
<dbReference type="GO" id="GO:0043022">
    <property type="term" value="F:ribosome binding"/>
    <property type="evidence" value="ECO:0007669"/>
    <property type="project" value="UniProtKB-ARBA"/>
</dbReference>
<comment type="similarity">
    <text evidence="1 4 6">Belongs to the IF-3 family.</text>
</comment>
<evidence type="ECO:0000313" key="10">
    <source>
        <dbReference type="Proteomes" id="UP000504844"/>
    </source>
</evidence>
<dbReference type="Pfam" id="PF00707">
    <property type="entry name" value="IF3_C"/>
    <property type="match status" value="1"/>
</dbReference>
<dbReference type="Gene3D" id="3.10.20.80">
    <property type="entry name" value="Translation initiation factor 3 (IF-3), N-terminal domain"/>
    <property type="match status" value="1"/>
</dbReference>
<evidence type="ECO:0000259" key="8">
    <source>
        <dbReference type="Pfam" id="PF05198"/>
    </source>
</evidence>
<feature type="domain" description="Translation initiation factor 3 C-terminal" evidence="7">
    <location>
        <begin position="88"/>
        <end position="173"/>
    </location>
</feature>
<protein>
    <recommendedName>
        <fullName evidence="4 5">Translation initiation factor IF-3</fullName>
    </recommendedName>
</protein>
<dbReference type="HAMAP" id="MF_00080">
    <property type="entry name" value="IF_3"/>
    <property type="match status" value="1"/>
</dbReference>
<dbReference type="SUPFAM" id="SSF55200">
    <property type="entry name" value="Translation initiation factor IF3, C-terminal domain"/>
    <property type="match status" value="1"/>
</dbReference>
<dbReference type="InterPro" id="IPR036787">
    <property type="entry name" value="T_IF-3_N_sf"/>
</dbReference>
<evidence type="ECO:0000313" key="9">
    <source>
        <dbReference type="EMBL" id="QKJ68196.1"/>
    </source>
</evidence>
<dbReference type="PANTHER" id="PTHR10938:SF0">
    <property type="entry name" value="TRANSLATION INITIATION FACTOR IF-3, MITOCHONDRIAL"/>
    <property type="match status" value="1"/>
</dbReference>
<dbReference type="AlphaFoldDB" id="A0A6M8SX57"/>
<keyword evidence="10" id="KW-1185">Reference proteome</keyword>
<dbReference type="InterPro" id="IPR036788">
    <property type="entry name" value="T_IF-3_C_sf"/>
</dbReference>
<dbReference type="GO" id="GO:0016020">
    <property type="term" value="C:membrane"/>
    <property type="evidence" value="ECO:0007669"/>
    <property type="project" value="TreeGrafter"/>
</dbReference>
<dbReference type="SUPFAM" id="SSF54364">
    <property type="entry name" value="Translation initiation factor IF3, N-terminal domain"/>
    <property type="match status" value="1"/>
</dbReference>